<dbReference type="AlphaFoldDB" id="A0A2T0U021"/>
<organism evidence="3 4">
    <name type="scientific">Geodermatophilus tzadiensis</name>
    <dbReference type="NCBI Taxonomy" id="1137988"/>
    <lineage>
        <taxon>Bacteria</taxon>
        <taxon>Bacillati</taxon>
        <taxon>Actinomycetota</taxon>
        <taxon>Actinomycetes</taxon>
        <taxon>Geodermatophilales</taxon>
        <taxon>Geodermatophilaceae</taxon>
        <taxon>Geodermatophilus</taxon>
    </lineage>
</organism>
<dbReference type="Proteomes" id="UP000239210">
    <property type="component" value="Unassembled WGS sequence"/>
</dbReference>
<sequence>MRSDLQDVVDEAARLLQAPATLEDVDFTLVAFCAHPTDDDDGGGAMDAVRARSILGRGSTPDTRRWFEDLGIARAQGPVRTPADPAAGVLTRLLLPVRADGRLLGYLWLLDGGRTDPDDASDPALAAAVALAARAGRLLAEREADDDPGAALAAVLTGTGADRERAVAALAARPGPVALLALRPRPGPPAGWRPPAGAAVLPGGEVAVLVRLASPADLRPAAAAASAALARLPAGTSAGVSAAGPDAAGLPARWAEARVAAAVAALVPRLAPVAQWAELGGWRTAAALPAPDPAVAPLLAEPALAATAEAYLDAAGSVARTSAALGIHRQTLYYRLGRITALTGLDLADGDTRLLVHASLRRARLPRAPGSPGRGGTGEYRSRATPSRG</sequence>
<dbReference type="InterPro" id="IPR025736">
    <property type="entry name" value="PucR_C-HTH_dom"/>
</dbReference>
<feature type="domain" description="PucR C-terminal helix-turn-helix" evidence="2">
    <location>
        <begin position="304"/>
        <end position="361"/>
    </location>
</feature>
<accession>A0A2T0U021</accession>
<dbReference type="PANTHER" id="PTHR33744">
    <property type="entry name" value="CARBOHYDRATE DIACID REGULATOR"/>
    <property type="match status" value="1"/>
</dbReference>
<proteinExistence type="predicted"/>
<comment type="caution">
    <text evidence="3">The sequence shown here is derived from an EMBL/GenBank/DDBJ whole genome shotgun (WGS) entry which is preliminary data.</text>
</comment>
<dbReference type="InterPro" id="IPR051448">
    <property type="entry name" value="CdaR-like_regulators"/>
</dbReference>
<dbReference type="Pfam" id="PF13556">
    <property type="entry name" value="HTH_30"/>
    <property type="match status" value="1"/>
</dbReference>
<evidence type="ECO:0000259" key="2">
    <source>
        <dbReference type="Pfam" id="PF13556"/>
    </source>
</evidence>
<dbReference type="InterPro" id="IPR042070">
    <property type="entry name" value="PucR_C-HTH_sf"/>
</dbReference>
<evidence type="ECO:0000256" key="1">
    <source>
        <dbReference type="SAM" id="MobiDB-lite"/>
    </source>
</evidence>
<dbReference type="EMBL" id="PVTG01000002">
    <property type="protein sequence ID" value="PRY51270.1"/>
    <property type="molecule type" value="Genomic_DNA"/>
</dbReference>
<reference evidence="3 4" key="1">
    <citation type="submission" date="2018-03" db="EMBL/GenBank/DDBJ databases">
        <title>Genomic Encyclopedia of Archaeal and Bacterial Type Strains, Phase II (KMG-II): from individual species to whole genera.</title>
        <authorList>
            <person name="Goeker M."/>
        </authorList>
    </citation>
    <scope>NUCLEOTIDE SEQUENCE [LARGE SCALE GENOMIC DNA]</scope>
    <source>
        <strain evidence="3 4">DSM 45416</strain>
    </source>
</reference>
<dbReference type="OrthoDB" id="4534407at2"/>
<name>A0A2T0U021_9ACTN</name>
<dbReference type="RefSeq" id="WP_106275771.1">
    <property type="nucleotide sequence ID" value="NZ_PVTG01000002.1"/>
</dbReference>
<dbReference type="Gene3D" id="1.10.10.2840">
    <property type="entry name" value="PucR C-terminal helix-turn-helix domain"/>
    <property type="match status" value="1"/>
</dbReference>
<gene>
    <name evidence="3" type="ORF">LY71_102336</name>
</gene>
<protein>
    <submittedName>
        <fullName evidence="3">PucR-like helix-turn-helix protein</fullName>
    </submittedName>
</protein>
<dbReference type="PANTHER" id="PTHR33744:SF17">
    <property type="entry name" value="CONSERVED PROTEIN"/>
    <property type="match status" value="1"/>
</dbReference>
<keyword evidence="4" id="KW-1185">Reference proteome</keyword>
<feature type="region of interest" description="Disordered" evidence="1">
    <location>
        <begin position="365"/>
        <end position="389"/>
    </location>
</feature>
<evidence type="ECO:0000313" key="4">
    <source>
        <dbReference type="Proteomes" id="UP000239210"/>
    </source>
</evidence>
<evidence type="ECO:0000313" key="3">
    <source>
        <dbReference type="EMBL" id="PRY51270.1"/>
    </source>
</evidence>